<keyword evidence="7 8" id="KW-0472">Membrane</keyword>
<evidence type="ECO:0000256" key="6">
    <source>
        <dbReference type="ARBA" id="ARBA00022989"/>
    </source>
</evidence>
<evidence type="ECO:0000256" key="5">
    <source>
        <dbReference type="ARBA" id="ARBA00022692"/>
    </source>
</evidence>
<name>A0A8J2VKH2_9BACL</name>
<dbReference type="RefSeq" id="WP_188690538.1">
    <property type="nucleotide sequence ID" value="NZ_BMIR01000004.1"/>
</dbReference>
<reference evidence="10" key="2">
    <citation type="submission" date="2020-09" db="EMBL/GenBank/DDBJ databases">
        <authorList>
            <person name="Sun Q."/>
            <person name="Zhou Y."/>
        </authorList>
    </citation>
    <scope>NUCLEOTIDE SEQUENCE</scope>
    <source>
        <strain evidence="10">CGMCC 1.15371</strain>
    </source>
</reference>
<evidence type="ECO:0000259" key="9">
    <source>
        <dbReference type="PROSITE" id="PS51012"/>
    </source>
</evidence>
<evidence type="ECO:0000256" key="3">
    <source>
        <dbReference type="ARBA" id="ARBA00022448"/>
    </source>
</evidence>
<comment type="similarity">
    <text evidence="2 8">Belongs to the ABC-2 integral membrane protein family.</text>
</comment>
<feature type="transmembrane region" description="Helical" evidence="8">
    <location>
        <begin position="349"/>
        <end position="371"/>
    </location>
</feature>
<keyword evidence="6 8" id="KW-1133">Transmembrane helix</keyword>
<keyword evidence="11" id="KW-1185">Reference proteome</keyword>
<feature type="domain" description="ABC transmembrane type-2" evidence="9">
    <location>
        <begin position="150"/>
        <end position="374"/>
    </location>
</feature>
<organism evidence="10 11">
    <name type="scientific">Pullulanibacillus camelliae</name>
    <dbReference type="NCBI Taxonomy" id="1707096"/>
    <lineage>
        <taxon>Bacteria</taxon>
        <taxon>Bacillati</taxon>
        <taxon>Bacillota</taxon>
        <taxon>Bacilli</taxon>
        <taxon>Bacillales</taxon>
        <taxon>Sporolactobacillaceae</taxon>
        <taxon>Pullulanibacillus</taxon>
    </lineage>
</organism>
<dbReference type="PANTHER" id="PTHR30294:SF45">
    <property type="entry name" value="LINEARMYCIN RESISTANCE PERMEASE PROTEIN LNRN"/>
    <property type="match status" value="1"/>
</dbReference>
<reference evidence="10" key="1">
    <citation type="journal article" date="2014" name="Int. J. Syst. Evol. Microbiol.">
        <title>Complete genome sequence of Corynebacterium casei LMG S-19264T (=DSM 44701T), isolated from a smear-ripened cheese.</title>
        <authorList>
            <consortium name="US DOE Joint Genome Institute (JGI-PGF)"/>
            <person name="Walter F."/>
            <person name="Albersmeier A."/>
            <person name="Kalinowski J."/>
            <person name="Ruckert C."/>
        </authorList>
    </citation>
    <scope>NUCLEOTIDE SEQUENCE</scope>
    <source>
        <strain evidence="10">CGMCC 1.15371</strain>
    </source>
</reference>
<dbReference type="PROSITE" id="PS51012">
    <property type="entry name" value="ABC_TM2"/>
    <property type="match status" value="1"/>
</dbReference>
<gene>
    <name evidence="10" type="ORF">GCM10011391_11570</name>
</gene>
<accession>A0A8J2VKH2</accession>
<dbReference type="Pfam" id="PF12698">
    <property type="entry name" value="ABC2_membrane_3"/>
    <property type="match status" value="1"/>
</dbReference>
<dbReference type="InterPro" id="IPR013525">
    <property type="entry name" value="ABC2_TM"/>
</dbReference>
<comment type="caution">
    <text evidence="8">Lacks conserved residue(s) required for the propagation of feature annotation.</text>
</comment>
<feature type="transmembrane region" description="Helical" evidence="8">
    <location>
        <begin position="227"/>
        <end position="250"/>
    </location>
</feature>
<evidence type="ECO:0000256" key="4">
    <source>
        <dbReference type="ARBA" id="ARBA00022475"/>
    </source>
</evidence>
<sequence>MKDVLWLVQNMLRILFKSKKSVLLTLGLPIVGIIISLLMYGGTGTTNLHVGIVNHDSSRITTDTIKFINGLSHVDTKTVSPRTAKDEVAEGTLDCVITFDKGFTKSVESGIPDHIQIASIKGATVTGFVKSYLNNYLENIASFSKVANGHIDTYNQLYKTYQQSHFKVKTGTLKDTSKNKEMTYQTIGYLMMFMLYSAINLSGMITREKEGRTYFRLLSTPINSRKYVLANILTNLCVMILQIIIVIVVMTNVFHIHVSVPYWEIFVTLLLFALIAIGLSLAVVAFASSTSSMGAIENLIVAPTSMLSGCFFPIDVMPETIKKIAHFLPQSWLLDTINKLQEGQHFTGLYLNVLILLAFALAFFLIAAYKFSRNNQVSTFL</sequence>
<feature type="transmembrane region" description="Helical" evidence="8">
    <location>
        <begin position="21"/>
        <end position="40"/>
    </location>
</feature>
<keyword evidence="4 8" id="KW-1003">Cell membrane</keyword>
<protein>
    <recommendedName>
        <fullName evidence="8">Transport permease protein</fullName>
    </recommendedName>
</protein>
<evidence type="ECO:0000256" key="8">
    <source>
        <dbReference type="RuleBase" id="RU361157"/>
    </source>
</evidence>
<evidence type="ECO:0000256" key="7">
    <source>
        <dbReference type="ARBA" id="ARBA00023136"/>
    </source>
</evidence>
<dbReference type="PANTHER" id="PTHR30294">
    <property type="entry name" value="MEMBRANE COMPONENT OF ABC TRANSPORTER YHHJ-RELATED"/>
    <property type="match status" value="1"/>
</dbReference>
<feature type="transmembrane region" description="Helical" evidence="8">
    <location>
        <begin position="187"/>
        <end position="206"/>
    </location>
</feature>
<evidence type="ECO:0000256" key="2">
    <source>
        <dbReference type="ARBA" id="ARBA00007783"/>
    </source>
</evidence>
<dbReference type="PRINTS" id="PR00164">
    <property type="entry name" value="ABC2TRNSPORT"/>
</dbReference>
<dbReference type="InterPro" id="IPR051449">
    <property type="entry name" value="ABC-2_transporter_component"/>
</dbReference>
<comment type="subcellular location">
    <subcellularLocation>
        <location evidence="1 8">Cell membrane</location>
        <topology evidence="1 8">Multi-pass membrane protein</topology>
    </subcellularLocation>
</comment>
<dbReference type="GO" id="GO:0140359">
    <property type="term" value="F:ABC-type transporter activity"/>
    <property type="evidence" value="ECO:0007669"/>
    <property type="project" value="InterPro"/>
</dbReference>
<comment type="caution">
    <text evidence="10">The sequence shown here is derived from an EMBL/GenBank/DDBJ whole genome shotgun (WGS) entry which is preliminary data.</text>
</comment>
<evidence type="ECO:0000313" key="11">
    <source>
        <dbReference type="Proteomes" id="UP000628775"/>
    </source>
</evidence>
<feature type="transmembrane region" description="Helical" evidence="8">
    <location>
        <begin position="262"/>
        <end position="287"/>
    </location>
</feature>
<dbReference type="EMBL" id="BMIR01000004">
    <property type="protein sequence ID" value="GGE34575.1"/>
    <property type="molecule type" value="Genomic_DNA"/>
</dbReference>
<dbReference type="InterPro" id="IPR000412">
    <property type="entry name" value="ABC_2_transport"/>
</dbReference>
<keyword evidence="3 8" id="KW-0813">Transport</keyword>
<evidence type="ECO:0000256" key="1">
    <source>
        <dbReference type="ARBA" id="ARBA00004651"/>
    </source>
</evidence>
<proteinExistence type="inferred from homology"/>
<dbReference type="GO" id="GO:0043190">
    <property type="term" value="C:ATP-binding cassette (ABC) transporter complex"/>
    <property type="evidence" value="ECO:0007669"/>
    <property type="project" value="InterPro"/>
</dbReference>
<keyword evidence="5 8" id="KW-0812">Transmembrane</keyword>
<dbReference type="Proteomes" id="UP000628775">
    <property type="component" value="Unassembled WGS sequence"/>
</dbReference>
<evidence type="ECO:0000313" key="10">
    <source>
        <dbReference type="EMBL" id="GGE34575.1"/>
    </source>
</evidence>
<dbReference type="Gene3D" id="3.40.1710.10">
    <property type="entry name" value="abc type-2 transporter like domain"/>
    <property type="match status" value="1"/>
</dbReference>
<dbReference type="InterPro" id="IPR047817">
    <property type="entry name" value="ABC2_TM_bact-type"/>
</dbReference>
<dbReference type="AlphaFoldDB" id="A0A8J2VKH2"/>